<dbReference type="AlphaFoldDB" id="A0A2J6PRK7"/>
<dbReference type="EMBL" id="KZ613504">
    <property type="protein sequence ID" value="PMD16652.1"/>
    <property type="molecule type" value="Genomic_DNA"/>
</dbReference>
<keyword evidence="3" id="KW-1185">Reference proteome</keyword>
<gene>
    <name evidence="2" type="ORF">NA56DRAFT_692428</name>
</gene>
<dbReference type="STRING" id="1745343.A0A2J6PRK7"/>
<evidence type="ECO:0000313" key="3">
    <source>
        <dbReference type="Proteomes" id="UP000235672"/>
    </source>
</evidence>
<evidence type="ECO:0008006" key="4">
    <source>
        <dbReference type="Google" id="ProtNLM"/>
    </source>
</evidence>
<dbReference type="Proteomes" id="UP000235672">
    <property type="component" value="Unassembled WGS sequence"/>
</dbReference>
<evidence type="ECO:0000313" key="2">
    <source>
        <dbReference type="EMBL" id="PMD16652.1"/>
    </source>
</evidence>
<evidence type="ECO:0000256" key="1">
    <source>
        <dbReference type="SAM" id="Coils"/>
    </source>
</evidence>
<proteinExistence type="predicted"/>
<reference evidence="2 3" key="1">
    <citation type="submission" date="2016-05" db="EMBL/GenBank/DDBJ databases">
        <title>A degradative enzymes factory behind the ericoid mycorrhizal symbiosis.</title>
        <authorList>
            <consortium name="DOE Joint Genome Institute"/>
            <person name="Martino E."/>
            <person name="Morin E."/>
            <person name="Grelet G."/>
            <person name="Kuo A."/>
            <person name="Kohler A."/>
            <person name="Daghino S."/>
            <person name="Barry K."/>
            <person name="Choi C."/>
            <person name="Cichocki N."/>
            <person name="Clum A."/>
            <person name="Copeland A."/>
            <person name="Hainaut M."/>
            <person name="Haridas S."/>
            <person name="Labutti K."/>
            <person name="Lindquist E."/>
            <person name="Lipzen A."/>
            <person name="Khouja H.-R."/>
            <person name="Murat C."/>
            <person name="Ohm R."/>
            <person name="Olson A."/>
            <person name="Spatafora J."/>
            <person name="Veneault-Fourrey C."/>
            <person name="Henrissat B."/>
            <person name="Grigoriev I."/>
            <person name="Martin F."/>
            <person name="Perotto S."/>
        </authorList>
    </citation>
    <scope>NUCLEOTIDE SEQUENCE [LARGE SCALE GENOMIC DNA]</scope>
    <source>
        <strain evidence="2 3">UAMH 7357</strain>
    </source>
</reference>
<sequence length="178" mass="19876">MDPLSITASSIAIVTICSQVTSIITRWVSNVRKVDSTLDKLSKELVILCTVLAAVKKTFERPGLGAIITLNVDSQLWSSITSVLANCRHTLRKLRRTLRELDTELESANLVRKASKHVRLGKRSELIAALLGEVHSYHGLLQMLLQCTNICVTMHESMHNRAADAEILRQIVPRRKGR</sequence>
<organism evidence="2 3">
    <name type="scientific">Hyaloscypha hepaticicola</name>
    <dbReference type="NCBI Taxonomy" id="2082293"/>
    <lineage>
        <taxon>Eukaryota</taxon>
        <taxon>Fungi</taxon>
        <taxon>Dikarya</taxon>
        <taxon>Ascomycota</taxon>
        <taxon>Pezizomycotina</taxon>
        <taxon>Leotiomycetes</taxon>
        <taxon>Helotiales</taxon>
        <taxon>Hyaloscyphaceae</taxon>
        <taxon>Hyaloscypha</taxon>
    </lineage>
</organism>
<name>A0A2J6PRK7_9HELO</name>
<keyword evidence="1" id="KW-0175">Coiled coil</keyword>
<accession>A0A2J6PRK7</accession>
<feature type="coiled-coil region" evidence="1">
    <location>
        <begin position="84"/>
        <end position="111"/>
    </location>
</feature>
<protein>
    <recommendedName>
        <fullName evidence="4">Fungal N-terminal domain-containing protein</fullName>
    </recommendedName>
</protein>